<protein>
    <submittedName>
        <fullName evidence="1">Uncharacterized protein</fullName>
    </submittedName>
</protein>
<gene>
    <name evidence="1" type="primary">WBGene00280874</name>
</gene>
<reference evidence="1" key="2">
    <citation type="submission" date="2022-06" db="UniProtKB">
        <authorList>
            <consortium name="EnsemblMetazoa"/>
        </authorList>
    </citation>
    <scope>IDENTIFICATION</scope>
    <source>
        <strain evidence="1">PS312</strain>
    </source>
</reference>
<keyword evidence="2" id="KW-1185">Reference proteome</keyword>
<accession>A0A8R1Z356</accession>
<dbReference type="AlphaFoldDB" id="A0A2A6BWQ7"/>
<sequence length="301" mass="34225">MDGLLSRLYFHFVIASDFAKARVTTDIMEGRRDSLKLTSSLSIPPSSPVLNSLNSFCSFFFESCCSGVSLFILSTCRRSDAIVVLRREDRDGIEGEWGDLSRKSHRSMENGVLSGHIESKEGCCLRDSSHVVHGLDLTHEAMLWCEGWDREGSIYLETKRSEEIVIGLLSLSSLDYLSESERLRLIDHMLNRLETGKRRNLNLESISQQKERGTVQISSLDRYDHIGISGSSGEDVVRYSKVYSTVFNTNQEVESVCLTTCDHFPRRDRFDTSITSKFTRIELSSLRPIVTSDFRFHLKNN</sequence>
<evidence type="ECO:0000313" key="1">
    <source>
        <dbReference type="EnsemblMetazoa" id="PPA42505.1"/>
    </source>
</evidence>
<reference evidence="2" key="1">
    <citation type="journal article" date="2008" name="Nat. Genet.">
        <title>The Pristionchus pacificus genome provides a unique perspective on nematode lifestyle and parasitism.</title>
        <authorList>
            <person name="Dieterich C."/>
            <person name="Clifton S.W."/>
            <person name="Schuster L.N."/>
            <person name="Chinwalla A."/>
            <person name="Delehaunty K."/>
            <person name="Dinkelacker I."/>
            <person name="Fulton L."/>
            <person name="Fulton R."/>
            <person name="Godfrey J."/>
            <person name="Minx P."/>
            <person name="Mitreva M."/>
            <person name="Roeseler W."/>
            <person name="Tian H."/>
            <person name="Witte H."/>
            <person name="Yang S.P."/>
            <person name="Wilson R.K."/>
            <person name="Sommer R.J."/>
        </authorList>
    </citation>
    <scope>NUCLEOTIDE SEQUENCE [LARGE SCALE GENOMIC DNA]</scope>
    <source>
        <strain evidence="2">PS312</strain>
    </source>
</reference>
<dbReference type="EnsemblMetazoa" id="PPA42505.1">
    <property type="protein sequence ID" value="PPA42505.1"/>
    <property type="gene ID" value="WBGene00280874"/>
</dbReference>
<proteinExistence type="predicted"/>
<organism evidence="1 2">
    <name type="scientific">Pristionchus pacificus</name>
    <name type="common">Parasitic nematode worm</name>
    <dbReference type="NCBI Taxonomy" id="54126"/>
    <lineage>
        <taxon>Eukaryota</taxon>
        <taxon>Metazoa</taxon>
        <taxon>Ecdysozoa</taxon>
        <taxon>Nematoda</taxon>
        <taxon>Chromadorea</taxon>
        <taxon>Rhabditida</taxon>
        <taxon>Rhabditina</taxon>
        <taxon>Diplogasteromorpha</taxon>
        <taxon>Diplogasteroidea</taxon>
        <taxon>Neodiplogasteridae</taxon>
        <taxon>Pristionchus</taxon>
    </lineage>
</organism>
<dbReference type="Proteomes" id="UP000005239">
    <property type="component" value="Unassembled WGS sequence"/>
</dbReference>
<evidence type="ECO:0000313" key="2">
    <source>
        <dbReference type="Proteomes" id="UP000005239"/>
    </source>
</evidence>
<accession>A0A2A6BWQ7</accession>
<name>A0A2A6BWQ7_PRIPA</name>